<accession>A0AAV7UHF4</accession>
<comment type="caution">
    <text evidence="1">The sequence shown here is derived from an EMBL/GenBank/DDBJ whole genome shotgun (WGS) entry which is preliminary data.</text>
</comment>
<sequence>MPGLLTVLTLGSDTRTEVGAKAEFVVIAAAELRCPGAQVVWSCYCCTGSEDPASVTMLHSEGLAAMKGGVSKIVLLEGTAAIKAFAMERSSPATRDSLVQAWSRRTEVADPRSRRIGCPTREVQWFSGVRCPCDLWSTVPGRPGSGQDCAELLAPRPLRSVLKRGAAMLLPGSHSQCRSPPGRALCELGASARLKCQPKQICCQVRIALVMLSVRQ</sequence>
<reference evidence="1" key="1">
    <citation type="journal article" date="2022" name="bioRxiv">
        <title>Sequencing and chromosome-scale assembly of the giantPleurodeles waltlgenome.</title>
        <authorList>
            <person name="Brown T."/>
            <person name="Elewa A."/>
            <person name="Iarovenko S."/>
            <person name="Subramanian E."/>
            <person name="Araus A.J."/>
            <person name="Petzold A."/>
            <person name="Susuki M."/>
            <person name="Suzuki K.-i.T."/>
            <person name="Hayashi T."/>
            <person name="Toyoda A."/>
            <person name="Oliveira C."/>
            <person name="Osipova E."/>
            <person name="Leigh N.D."/>
            <person name="Simon A."/>
            <person name="Yun M.H."/>
        </authorList>
    </citation>
    <scope>NUCLEOTIDE SEQUENCE</scope>
    <source>
        <strain evidence="1">20211129_DDA</strain>
        <tissue evidence="1">Liver</tissue>
    </source>
</reference>
<dbReference type="Proteomes" id="UP001066276">
    <property type="component" value="Chromosome 3_1"/>
</dbReference>
<gene>
    <name evidence="1" type="ORF">NDU88_004950</name>
</gene>
<evidence type="ECO:0000313" key="1">
    <source>
        <dbReference type="EMBL" id="KAJ1188187.1"/>
    </source>
</evidence>
<name>A0AAV7UHF4_PLEWA</name>
<dbReference type="AlphaFoldDB" id="A0AAV7UHF4"/>
<evidence type="ECO:0000313" key="2">
    <source>
        <dbReference type="Proteomes" id="UP001066276"/>
    </source>
</evidence>
<keyword evidence="2" id="KW-1185">Reference proteome</keyword>
<proteinExistence type="predicted"/>
<organism evidence="1 2">
    <name type="scientific">Pleurodeles waltl</name>
    <name type="common">Iberian ribbed newt</name>
    <dbReference type="NCBI Taxonomy" id="8319"/>
    <lineage>
        <taxon>Eukaryota</taxon>
        <taxon>Metazoa</taxon>
        <taxon>Chordata</taxon>
        <taxon>Craniata</taxon>
        <taxon>Vertebrata</taxon>
        <taxon>Euteleostomi</taxon>
        <taxon>Amphibia</taxon>
        <taxon>Batrachia</taxon>
        <taxon>Caudata</taxon>
        <taxon>Salamandroidea</taxon>
        <taxon>Salamandridae</taxon>
        <taxon>Pleurodelinae</taxon>
        <taxon>Pleurodeles</taxon>
    </lineage>
</organism>
<protein>
    <submittedName>
        <fullName evidence="1">Uncharacterized protein</fullName>
    </submittedName>
</protein>
<dbReference type="EMBL" id="JANPWB010000005">
    <property type="protein sequence ID" value="KAJ1188187.1"/>
    <property type="molecule type" value="Genomic_DNA"/>
</dbReference>